<evidence type="ECO:0000256" key="6">
    <source>
        <dbReference type="ARBA" id="ARBA00022679"/>
    </source>
</evidence>
<evidence type="ECO:0000256" key="15">
    <source>
        <dbReference type="ARBA" id="ARBA00047082"/>
    </source>
</evidence>
<dbReference type="GO" id="GO:0006310">
    <property type="term" value="P:DNA recombination"/>
    <property type="evidence" value="ECO:0007669"/>
    <property type="project" value="InterPro"/>
</dbReference>
<dbReference type="GO" id="GO:0031533">
    <property type="term" value="C:mRNA capping enzyme complex"/>
    <property type="evidence" value="ECO:0007669"/>
    <property type="project" value="InterPro"/>
</dbReference>
<keyword evidence="10" id="KW-0342">GTP-binding</keyword>
<organism evidence="18 19">
    <name type="scientific">Rhizodiscina lignyota</name>
    <dbReference type="NCBI Taxonomy" id="1504668"/>
    <lineage>
        <taxon>Eukaryota</taxon>
        <taxon>Fungi</taxon>
        <taxon>Dikarya</taxon>
        <taxon>Ascomycota</taxon>
        <taxon>Pezizomycotina</taxon>
        <taxon>Dothideomycetes</taxon>
        <taxon>Pleosporomycetidae</taxon>
        <taxon>Aulographales</taxon>
        <taxon>Rhizodiscinaceae</taxon>
        <taxon>Rhizodiscina</taxon>
    </lineage>
</organism>
<comment type="subunit">
    <text evidence="15">Heterodimer. The mRNA-capping enzyme is composed of two separate chains alpha and beta, respectively a mRNA guanylyltransferase and an mRNA 5'-triphosphate monophosphatase.</text>
</comment>
<dbReference type="Gene3D" id="3.30.470.30">
    <property type="entry name" value="DNA ligase/mRNA capping enzyme"/>
    <property type="match status" value="1"/>
</dbReference>
<comment type="caution">
    <text evidence="18">The sequence shown here is derived from an EMBL/GenBank/DDBJ whole genome shotgun (WGS) entry which is preliminary data.</text>
</comment>
<comment type="similarity">
    <text evidence="2">Belongs to the eukaryotic GTase family.</text>
</comment>
<evidence type="ECO:0000256" key="13">
    <source>
        <dbReference type="ARBA" id="ARBA00030702"/>
    </source>
</evidence>
<dbReference type="Pfam" id="PF01331">
    <property type="entry name" value="mRNA_cap_enzyme"/>
    <property type="match status" value="1"/>
</dbReference>
<keyword evidence="6" id="KW-0808">Transferase</keyword>
<comment type="subcellular location">
    <subcellularLocation>
        <location evidence="1">Nucleus</location>
    </subcellularLocation>
</comment>
<dbReference type="Pfam" id="PF03919">
    <property type="entry name" value="mRNA_cap_C"/>
    <property type="match status" value="1"/>
</dbReference>
<dbReference type="InterPro" id="IPR001339">
    <property type="entry name" value="mRNA_cap_enzyme_adenylation"/>
</dbReference>
<dbReference type="EC" id="2.7.7.50" evidence="3"/>
<dbReference type="GO" id="GO:0005524">
    <property type="term" value="F:ATP binding"/>
    <property type="evidence" value="ECO:0007669"/>
    <property type="project" value="InterPro"/>
</dbReference>
<dbReference type="GO" id="GO:0005525">
    <property type="term" value="F:GTP binding"/>
    <property type="evidence" value="ECO:0007669"/>
    <property type="project" value="UniProtKB-KW"/>
</dbReference>
<keyword evidence="7" id="KW-0548">Nucleotidyltransferase</keyword>
<evidence type="ECO:0000256" key="12">
    <source>
        <dbReference type="ARBA" id="ARBA00029909"/>
    </source>
</evidence>
<evidence type="ECO:0000256" key="5">
    <source>
        <dbReference type="ARBA" id="ARBA00022664"/>
    </source>
</evidence>
<keyword evidence="11" id="KW-0539">Nucleus</keyword>
<feature type="domain" description="ATP-dependent DNA ligase family profile" evidence="17">
    <location>
        <begin position="128"/>
        <end position="249"/>
    </location>
</feature>
<dbReference type="AlphaFoldDB" id="A0A9P4M826"/>
<evidence type="ECO:0000256" key="14">
    <source>
        <dbReference type="ARBA" id="ARBA00044624"/>
    </source>
</evidence>
<sequence length="384" mass="44456">MGSSVPHIPGILAEPGLAENFRREVADLLGRNNRGFPGAQPVSFARNHFEELHRRDYWLCEKTDGIRCLLYCTSDDDGSELHYLIDRRNDYYFVKGIHLPHHEDPDLKKFHDGTLIDGELVNDHIGGEVKMRYLAFDILALDGKSVMDRTFAKRLALLREYVISPYKRLKERWPADFALMVFEIMFKKMEKPYGTEMMFKQVMPSLPHGNDGLIFQCAETPYVSGTDQHILKWKPPHENTIDFLLRLGDFPMVDPGGGEEPFPDYDAKPTILLYVNGGNHNYEEFAPLYITDEEWEAMKAIDEVLDQRIIECYKDEQGRWRYKKDENGRTFRPRFRDDKPDANHKSTVGKVLEAIDDGVTEADLEKCVGTVKAAWKKRHPEESR</sequence>
<accession>A0A9P4M826</accession>
<dbReference type="GO" id="GO:0004484">
    <property type="term" value="F:mRNA guanylyltransferase activity"/>
    <property type="evidence" value="ECO:0007669"/>
    <property type="project" value="UniProtKB-EC"/>
</dbReference>
<evidence type="ECO:0000256" key="2">
    <source>
        <dbReference type="ARBA" id="ARBA00010237"/>
    </source>
</evidence>
<keyword evidence="8" id="KW-0547">Nucleotide-binding</keyword>
<dbReference type="InterPro" id="IPR012340">
    <property type="entry name" value="NA-bd_OB-fold"/>
</dbReference>
<dbReference type="InterPro" id="IPR017075">
    <property type="entry name" value="mRNA_cap_enzyme_alpha"/>
</dbReference>
<evidence type="ECO:0000313" key="19">
    <source>
        <dbReference type="Proteomes" id="UP000799772"/>
    </source>
</evidence>
<dbReference type="SUPFAM" id="SSF50249">
    <property type="entry name" value="Nucleic acid-binding proteins"/>
    <property type="match status" value="1"/>
</dbReference>
<dbReference type="GO" id="GO:0006281">
    <property type="term" value="P:DNA repair"/>
    <property type="evidence" value="ECO:0007669"/>
    <property type="project" value="InterPro"/>
</dbReference>
<evidence type="ECO:0000313" key="18">
    <source>
        <dbReference type="EMBL" id="KAF2100615.1"/>
    </source>
</evidence>
<evidence type="ECO:0000259" key="17">
    <source>
        <dbReference type="PROSITE" id="PS50160"/>
    </source>
</evidence>
<evidence type="ECO:0000256" key="4">
    <source>
        <dbReference type="ARBA" id="ARBA00019171"/>
    </source>
</evidence>
<dbReference type="PANTHER" id="PTHR10367:SF17">
    <property type="entry name" value="MRNA-CAPPING ENZYME"/>
    <property type="match status" value="1"/>
</dbReference>
<dbReference type="PANTHER" id="PTHR10367">
    <property type="entry name" value="MRNA-CAPPING ENZYME"/>
    <property type="match status" value="1"/>
</dbReference>
<comment type="catalytic activity">
    <reaction evidence="14">
        <text>a 5'-end diphospho-ribonucleoside in mRNA + GTP + H(+) = a 5'-end (5'-triphosphoguanosine)-ribonucleoside in mRNA + diphosphate</text>
        <dbReference type="Rhea" id="RHEA:67012"/>
        <dbReference type="Rhea" id="RHEA-COMP:17165"/>
        <dbReference type="Rhea" id="RHEA-COMP:17166"/>
        <dbReference type="ChEBI" id="CHEBI:15378"/>
        <dbReference type="ChEBI" id="CHEBI:33019"/>
        <dbReference type="ChEBI" id="CHEBI:37565"/>
        <dbReference type="ChEBI" id="CHEBI:167616"/>
        <dbReference type="ChEBI" id="CHEBI:167617"/>
        <dbReference type="EC" id="2.7.7.50"/>
    </reaction>
    <physiologicalReaction direction="left-to-right" evidence="14">
        <dbReference type="Rhea" id="RHEA:67013"/>
    </physiologicalReaction>
</comment>
<keyword evidence="19" id="KW-1185">Reference proteome</keyword>
<name>A0A9P4M826_9PEZI</name>
<evidence type="ECO:0000256" key="10">
    <source>
        <dbReference type="ARBA" id="ARBA00023134"/>
    </source>
</evidence>
<evidence type="ECO:0000256" key="1">
    <source>
        <dbReference type="ARBA" id="ARBA00004123"/>
    </source>
</evidence>
<dbReference type="SUPFAM" id="SSF56091">
    <property type="entry name" value="DNA ligase/mRNA capping enzyme, catalytic domain"/>
    <property type="match status" value="1"/>
</dbReference>
<keyword evidence="9" id="KW-0506">mRNA capping</keyword>
<dbReference type="GO" id="GO:0003910">
    <property type="term" value="F:DNA ligase (ATP) activity"/>
    <property type="evidence" value="ECO:0007669"/>
    <property type="project" value="InterPro"/>
</dbReference>
<dbReference type="InterPro" id="IPR051029">
    <property type="entry name" value="mRNA_Capping_Enz/RNA_Phosphat"/>
</dbReference>
<dbReference type="OrthoDB" id="200924at2759"/>
<dbReference type="Proteomes" id="UP000799772">
    <property type="component" value="Unassembled WGS sequence"/>
</dbReference>
<feature type="active site" description="N6-GMP-lysine intermediate" evidence="16">
    <location>
        <position position="62"/>
    </location>
</feature>
<evidence type="ECO:0000256" key="3">
    <source>
        <dbReference type="ARBA" id="ARBA00012475"/>
    </source>
</evidence>
<dbReference type="EMBL" id="ML978124">
    <property type="protein sequence ID" value="KAF2100615.1"/>
    <property type="molecule type" value="Genomic_DNA"/>
</dbReference>
<evidence type="ECO:0000256" key="8">
    <source>
        <dbReference type="ARBA" id="ARBA00022741"/>
    </source>
</evidence>
<dbReference type="Gene3D" id="2.40.50.140">
    <property type="entry name" value="Nucleic acid-binding proteins"/>
    <property type="match status" value="1"/>
</dbReference>
<reference evidence="18" key="1">
    <citation type="journal article" date="2020" name="Stud. Mycol.">
        <title>101 Dothideomycetes genomes: a test case for predicting lifestyles and emergence of pathogens.</title>
        <authorList>
            <person name="Haridas S."/>
            <person name="Albert R."/>
            <person name="Binder M."/>
            <person name="Bloem J."/>
            <person name="Labutti K."/>
            <person name="Salamov A."/>
            <person name="Andreopoulos B."/>
            <person name="Baker S."/>
            <person name="Barry K."/>
            <person name="Bills G."/>
            <person name="Bluhm B."/>
            <person name="Cannon C."/>
            <person name="Castanera R."/>
            <person name="Culley D."/>
            <person name="Daum C."/>
            <person name="Ezra D."/>
            <person name="Gonzalez J."/>
            <person name="Henrissat B."/>
            <person name="Kuo A."/>
            <person name="Liang C."/>
            <person name="Lipzen A."/>
            <person name="Lutzoni F."/>
            <person name="Magnuson J."/>
            <person name="Mondo S."/>
            <person name="Nolan M."/>
            <person name="Ohm R."/>
            <person name="Pangilinan J."/>
            <person name="Park H.-J."/>
            <person name="Ramirez L."/>
            <person name="Alfaro M."/>
            <person name="Sun H."/>
            <person name="Tritt A."/>
            <person name="Yoshinaga Y."/>
            <person name="Zwiers L.-H."/>
            <person name="Turgeon B."/>
            <person name="Goodwin S."/>
            <person name="Spatafora J."/>
            <person name="Crous P."/>
            <person name="Grigoriev I."/>
        </authorList>
    </citation>
    <scope>NUCLEOTIDE SEQUENCE</scope>
    <source>
        <strain evidence="18">CBS 133067</strain>
    </source>
</reference>
<dbReference type="PIRSF" id="PIRSF036959">
    <property type="entry name" value="mRNA_cap_alpha"/>
    <property type="match status" value="1"/>
</dbReference>
<dbReference type="PROSITE" id="PS50160">
    <property type="entry name" value="DNA_LIGASE_A3"/>
    <property type="match status" value="1"/>
</dbReference>
<dbReference type="InterPro" id="IPR013846">
    <property type="entry name" value="mRNA_cap_enzyme_C"/>
</dbReference>
<dbReference type="GO" id="GO:0006370">
    <property type="term" value="P:7-methylguanosine mRNA capping"/>
    <property type="evidence" value="ECO:0007669"/>
    <property type="project" value="UniProtKB-KW"/>
</dbReference>
<evidence type="ECO:0000256" key="16">
    <source>
        <dbReference type="PIRSR" id="PIRSR036959-1"/>
    </source>
</evidence>
<evidence type="ECO:0000256" key="7">
    <source>
        <dbReference type="ARBA" id="ARBA00022695"/>
    </source>
</evidence>
<dbReference type="InterPro" id="IPR012310">
    <property type="entry name" value="DNA_ligase_ATP-dep_cent"/>
</dbReference>
<keyword evidence="5" id="KW-0507">mRNA processing</keyword>
<dbReference type="CDD" id="cd07895">
    <property type="entry name" value="Adenylation_mRNA_capping"/>
    <property type="match status" value="1"/>
</dbReference>
<evidence type="ECO:0000256" key="9">
    <source>
        <dbReference type="ARBA" id="ARBA00023042"/>
    </source>
</evidence>
<evidence type="ECO:0000256" key="11">
    <source>
        <dbReference type="ARBA" id="ARBA00023242"/>
    </source>
</evidence>
<protein>
    <recommendedName>
        <fullName evidence="4">mRNA-capping enzyme subunit alpha</fullName>
        <ecNumber evidence="3">2.7.7.50</ecNumber>
    </recommendedName>
    <alternativeName>
        <fullName evidence="12">GTP--RNA guanylyltransferase</fullName>
    </alternativeName>
    <alternativeName>
        <fullName evidence="13">mRNA guanylyltransferase</fullName>
    </alternativeName>
</protein>
<proteinExistence type="inferred from homology"/>
<gene>
    <name evidence="18" type="ORF">NA57DRAFT_36163</name>
</gene>